<feature type="signal peptide" evidence="2">
    <location>
        <begin position="1"/>
        <end position="24"/>
    </location>
</feature>
<comment type="caution">
    <text evidence="5">The sequence shown here is derived from an EMBL/GenBank/DDBJ whole genome shotgun (WGS) entry which is preliminary data.</text>
</comment>
<dbReference type="OrthoDB" id="384721at2"/>
<name>A0A252F7D5_9FIRM</name>
<evidence type="ECO:0000256" key="2">
    <source>
        <dbReference type="SAM" id="SignalP"/>
    </source>
</evidence>
<feature type="domain" description="SLH" evidence="3">
    <location>
        <begin position="22"/>
        <end position="82"/>
    </location>
</feature>
<dbReference type="GO" id="GO:0008081">
    <property type="term" value="F:phosphoric diester hydrolase activity"/>
    <property type="evidence" value="ECO:0007669"/>
    <property type="project" value="InterPro"/>
</dbReference>
<feature type="chain" id="PRO_5012897180" description="GP-PDE domain-containing protein" evidence="2">
    <location>
        <begin position="25"/>
        <end position="462"/>
    </location>
</feature>
<keyword evidence="6" id="KW-1185">Reference proteome</keyword>
<gene>
    <name evidence="5" type="ORF">CBW42_00075</name>
</gene>
<dbReference type="InterPro" id="IPR001119">
    <property type="entry name" value="SLH_dom"/>
</dbReference>
<dbReference type="Pfam" id="PF03009">
    <property type="entry name" value="GDPD"/>
    <property type="match status" value="1"/>
</dbReference>
<keyword evidence="2" id="KW-0732">Signal</keyword>
<dbReference type="InterPro" id="IPR030395">
    <property type="entry name" value="GP_PDE_dom"/>
</dbReference>
<evidence type="ECO:0000259" key="3">
    <source>
        <dbReference type="PROSITE" id="PS51272"/>
    </source>
</evidence>
<evidence type="ECO:0000259" key="4">
    <source>
        <dbReference type="PROSITE" id="PS51704"/>
    </source>
</evidence>
<dbReference type="InterPro" id="IPR017946">
    <property type="entry name" value="PLC-like_Pdiesterase_TIM-brl"/>
</dbReference>
<evidence type="ECO:0000313" key="5">
    <source>
        <dbReference type="EMBL" id="OUM21666.1"/>
    </source>
</evidence>
<dbReference type="GO" id="GO:0006629">
    <property type="term" value="P:lipid metabolic process"/>
    <property type="evidence" value="ECO:0007669"/>
    <property type="project" value="InterPro"/>
</dbReference>
<reference evidence="5 6" key="1">
    <citation type="submission" date="2017-05" db="EMBL/GenBank/DDBJ databases">
        <title>Butyricicoccus porcorum sp. nov. a butyrate-producing bacterium from the swine intestinal tract.</title>
        <authorList>
            <person name="Trachsel J."/>
            <person name="Humphrey S."/>
            <person name="Allen H.K."/>
        </authorList>
    </citation>
    <scope>NUCLEOTIDE SEQUENCE [LARGE SCALE GENOMIC DNA]</scope>
    <source>
        <strain evidence="5">BB10</strain>
    </source>
</reference>
<organism evidence="5 6">
    <name type="scientific">Butyricicoccus porcorum</name>
    <dbReference type="NCBI Taxonomy" id="1945634"/>
    <lineage>
        <taxon>Bacteria</taxon>
        <taxon>Bacillati</taxon>
        <taxon>Bacillota</taxon>
        <taxon>Clostridia</taxon>
        <taxon>Eubacteriales</taxon>
        <taxon>Butyricicoccaceae</taxon>
        <taxon>Butyricicoccus</taxon>
    </lineage>
</organism>
<protein>
    <recommendedName>
        <fullName evidence="7">GP-PDE domain-containing protein</fullName>
    </recommendedName>
</protein>
<dbReference type="Pfam" id="PF00395">
    <property type="entry name" value="SLH"/>
    <property type="match status" value="3"/>
</dbReference>
<dbReference type="PANTHER" id="PTHR46211:SF14">
    <property type="entry name" value="GLYCEROPHOSPHODIESTER PHOSPHODIESTERASE"/>
    <property type="match status" value="1"/>
</dbReference>
<dbReference type="Gene3D" id="3.20.20.190">
    <property type="entry name" value="Phosphatidylinositol (PI) phosphodiesterase"/>
    <property type="match status" value="1"/>
</dbReference>
<dbReference type="AlphaFoldDB" id="A0A252F7D5"/>
<dbReference type="PROSITE" id="PS51704">
    <property type="entry name" value="GP_PDE"/>
    <property type="match status" value="1"/>
</dbReference>
<dbReference type="RefSeq" id="WP_087016549.1">
    <property type="nucleotide sequence ID" value="NZ_CP178353.1"/>
</dbReference>
<dbReference type="PROSITE" id="PS51272">
    <property type="entry name" value="SLH"/>
    <property type="match status" value="3"/>
</dbReference>
<accession>A0A252F7D5</accession>
<sequence length="462" mass="50692">MKKILSFVLAASLLLCGLPTQSLAAGFTDIQGHWAEKSINRVVEKGLFSGVSATEFQPDGTMTRAMFVTVMAKYSGYTPSDYHTKKFKDVPADAWYASAVAWAVQNGVVSGTSDNTFSPNAPVSRQQAAVILVAYSNAAGVLLPRTRSCSGFPDNAQCADYALDAVYTLYRAGLVDGMPNGNFGPKNGMTRAQCAVILCGYLDICARSCTDTEKISMVNHRGYSCTAPENTLPAYQVSAQMGYTYVEADIQFTEDGEPVLLHDATINRTSNVEEVTGSDQKVYLSHCTLTQLQTYDFGSWKAEKYAGTKIPTFREFISLCAQNGLHPYIELKQKMTQQQVGQLVDIVREYDMYDNVTWISFYSDNLTKLCAVCPAAELMLLATTMDTDNIEAAKSLQNGKNCVLLSVRYNKLTAAQRADCLRAGLDFGVWTVNSKEDAIRQTNTSAMFLTTDELTWDTLYSG</sequence>
<dbReference type="SUPFAM" id="SSF51695">
    <property type="entry name" value="PLC-like phosphodiesterases"/>
    <property type="match status" value="1"/>
</dbReference>
<feature type="domain" description="SLH" evidence="3">
    <location>
        <begin position="149"/>
        <end position="212"/>
    </location>
</feature>
<feature type="domain" description="SLH" evidence="3">
    <location>
        <begin position="83"/>
        <end position="146"/>
    </location>
</feature>
<proteinExistence type="predicted"/>
<evidence type="ECO:0008006" key="7">
    <source>
        <dbReference type="Google" id="ProtNLM"/>
    </source>
</evidence>
<dbReference type="Proteomes" id="UP000194903">
    <property type="component" value="Unassembled WGS sequence"/>
</dbReference>
<dbReference type="PANTHER" id="PTHR46211">
    <property type="entry name" value="GLYCEROPHOSPHORYL DIESTER PHOSPHODIESTERASE"/>
    <property type="match status" value="1"/>
</dbReference>
<dbReference type="EMBL" id="NHOC01000001">
    <property type="protein sequence ID" value="OUM21666.1"/>
    <property type="molecule type" value="Genomic_DNA"/>
</dbReference>
<evidence type="ECO:0000256" key="1">
    <source>
        <dbReference type="ARBA" id="ARBA00022737"/>
    </source>
</evidence>
<evidence type="ECO:0000313" key="6">
    <source>
        <dbReference type="Proteomes" id="UP000194903"/>
    </source>
</evidence>
<feature type="domain" description="GP-PDE" evidence="4">
    <location>
        <begin position="215"/>
        <end position="461"/>
    </location>
</feature>
<keyword evidence="1" id="KW-0677">Repeat</keyword>